<dbReference type="PANTHER" id="PTHR12616">
    <property type="entry name" value="VACUOLAR PROTEIN SORTING VPS41"/>
    <property type="match status" value="1"/>
</dbReference>
<dbReference type="AlphaFoldDB" id="A0A1D3D0X9"/>
<dbReference type="GO" id="GO:0006623">
    <property type="term" value="P:protein targeting to vacuole"/>
    <property type="evidence" value="ECO:0007669"/>
    <property type="project" value="InterPro"/>
</dbReference>
<sequence>MRIVHCSRHPWQSKQRQQLVLVLQKPKSNCAELVAAGTLLLLLQVHSNEVKQLERSFNLCAAAQALETLEDSVICVLHSASVLTLYQLVQQEYPQQSLQLVLLQHIDVGHASFAVDNMTSHASASQAAVGCWGGAHRLVALSYASTLIASRSSSTASACAAEDLEELRRICLQHQQKQQHVLHAPCCSSCCACLCALAEAASRNTFQITGSAPPLLSLPSHPEARRLLAETILPPLLAAAASACTGNKRCSAVVFALTTRQILLQRLPASVLPDSLLLRLLSFYESQLETSTAAAFGSDPHISPPAKSATSAIFAAVDLLGHDAVGESALIQWLQQQPRTAGVDTAAQDRFSAFSLLLKTVSGCTLHDASRLCASSVDSSNNSVIPRAAVAALKRLPLFVAEADWQLLQLHSLVLGYLECIFQRKSFPLHAAEPSQSSPVALPGGTEFSEEDQQRLQRVVNYLLRRQGAAASAPRALSFISPPSFRHSQHPTSELHEPPPVLQRLLLLSSSSCAALLGSLLLLPLPRAALAQQAAAAAANAESSCYEAGMLQLLLPGIADTLTSLHQQYTEHCAAKCKLTIAAAASDSFGSSSWALQSLLQQQVVQMQQLHAGMWQLLTVAACCCTQQRLIHDEQLLVQLTRFLVSGHPCSLLLLKACSSGMWSDELETEMTQLLLDGALHEPGMAVDLSSRGTTAARNPAACLWTPRQRERLLVRLIENIAASAAEAAAASEDASVLAQVRAAVAPLQQQQQLLAASGLYAAAARLFEAGTSGCSSGSKRSWGIWRLRLFDSPTFAKAVCRLLPHLLSLNPDRTGSLITALLEAGAGVQDETQQLQHASELLRLLEGSPELQVQLLDQLLLPLDSNGSKRIYTRYFTSPQGYAKFLQAELPRQRLLPPDTAVPRPLMDSLLRLAKEYKAIEASATLLELSGAVEGTLRLLESSFTEVLEDFCVAFRAANFPVAPLLRCLRRRGDVELALLAPYRVCRSSGHSLTPRRRQQLWRHLAKQTVKAYEANPLIRHFFENQLHPEGRSEKQANGSAPAAAPPTAALVTFHNVAASSSSLCGGGRLQQSLRCTLYTVVLGEVLASVLRCYTSCTTSCSSSLERRACYPTEAAAAAAALSDLSEGLPDAHIAVLKQALRDRSFVAGVADSAAEDSHALLRLLVDHRWRGLPVRLSGGRGGKARQCSLCIACGGPLLLPPPSAASVTPGCSGVNSSNSNKKWAIAAFPCSHLYHKACLSDCFRCRLCASFQRPPIKQSSGTS</sequence>
<dbReference type="EMBL" id="JROU02001206">
    <property type="protein sequence ID" value="OEH77101.1"/>
    <property type="molecule type" value="Genomic_DNA"/>
</dbReference>
<dbReference type="PANTHER" id="PTHR12616:SF8">
    <property type="entry name" value="VACUOLAR PROTEIN SORTING-ASSOCIATED PROTEIN 8 HOMOLOG"/>
    <property type="match status" value="1"/>
</dbReference>
<dbReference type="GO" id="GO:0034058">
    <property type="term" value="P:endosomal vesicle fusion"/>
    <property type="evidence" value="ECO:0007669"/>
    <property type="project" value="TreeGrafter"/>
</dbReference>
<keyword evidence="2" id="KW-1185">Reference proteome</keyword>
<dbReference type="InterPro" id="IPR045111">
    <property type="entry name" value="Vps41/Vps8"/>
</dbReference>
<accession>A0A1D3D0X9</accession>
<dbReference type="GO" id="GO:0005770">
    <property type="term" value="C:late endosome"/>
    <property type="evidence" value="ECO:0007669"/>
    <property type="project" value="TreeGrafter"/>
</dbReference>
<evidence type="ECO:0000313" key="1">
    <source>
        <dbReference type="EMBL" id="OEH77101.1"/>
    </source>
</evidence>
<protein>
    <submittedName>
        <fullName evidence="1">Uncharacterized protein</fullName>
    </submittedName>
</protein>
<name>A0A1D3D0X9_9EIME</name>
<organism evidence="1 2">
    <name type="scientific">Cyclospora cayetanensis</name>
    <dbReference type="NCBI Taxonomy" id="88456"/>
    <lineage>
        <taxon>Eukaryota</taxon>
        <taxon>Sar</taxon>
        <taxon>Alveolata</taxon>
        <taxon>Apicomplexa</taxon>
        <taxon>Conoidasida</taxon>
        <taxon>Coccidia</taxon>
        <taxon>Eucoccidiorida</taxon>
        <taxon>Eimeriorina</taxon>
        <taxon>Eimeriidae</taxon>
        <taxon>Cyclospora</taxon>
    </lineage>
</organism>
<dbReference type="InParanoid" id="A0A1D3D0X9"/>
<dbReference type="GO" id="GO:0030897">
    <property type="term" value="C:HOPS complex"/>
    <property type="evidence" value="ECO:0007669"/>
    <property type="project" value="TreeGrafter"/>
</dbReference>
<evidence type="ECO:0000313" key="2">
    <source>
        <dbReference type="Proteomes" id="UP000095192"/>
    </source>
</evidence>
<dbReference type="VEuPathDB" id="ToxoDB:cyc_02350"/>
<proteinExistence type="predicted"/>
<reference evidence="1 2" key="1">
    <citation type="journal article" date="2016" name="BMC Genomics">
        <title>Comparative genomics reveals Cyclospora cayetanensis possesses coccidia-like metabolism and invasion components but unique surface antigens.</title>
        <authorList>
            <person name="Liu S."/>
            <person name="Wang L."/>
            <person name="Zheng H."/>
            <person name="Xu Z."/>
            <person name="Roellig D.M."/>
            <person name="Li N."/>
            <person name="Frace M.A."/>
            <person name="Tang K."/>
            <person name="Arrowood M.J."/>
            <person name="Moss D.M."/>
            <person name="Zhang L."/>
            <person name="Feng Y."/>
            <person name="Xiao L."/>
        </authorList>
    </citation>
    <scope>NUCLEOTIDE SEQUENCE [LARGE SCALE GENOMIC DNA]</scope>
    <source>
        <strain evidence="1 2">CHN_HEN01</strain>
    </source>
</reference>
<gene>
    <name evidence="1" type="ORF">cyc_02350</name>
</gene>
<dbReference type="Proteomes" id="UP000095192">
    <property type="component" value="Unassembled WGS sequence"/>
</dbReference>
<comment type="caution">
    <text evidence="1">The sequence shown here is derived from an EMBL/GenBank/DDBJ whole genome shotgun (WGS) entry which is preliminary data.</text>
</comment>